<feature type="region of interest" description="Disordered" evidence="7">
    <location>
        <begin position="240"/>
        <end position="297"/>
    </location>
</feature>
<dbReference type="InterPro" id="IPR051202">
    <property type="entry name" value="Peptidase_C40"/>
</dbReference>
<evidence type="ECO:0000256" key="6">
    <source>
        <dbReference type="SAM" id="Coils"/>
    </source>
</evidence>
<keyword evidence="4 10" id="KW-0378">Hydrolase</keyword>
<dbReference type="PANTHER" id="PTHR47053:SF1">
    <property type="entry name" value="MUREIN DD-ENDOPEPTIDASE MEPH-RELATED"/>
    <property type="match status" value="1"/>
</dbReference>
<reference evidence="10 11" key="1">
    <citation type="submission" date="2016-11" db="EMBL/GenBank/DDBJ databases">
        <authorList>
            <person name="Jaros S."/>
            <person name="Januszkiewicz K."/>
            <person name="Wedrychowicz H."/>
        </authorList>
    </citation>
    <scope>NUCLEOTIDE SEQUENCE [LARGE SCALE GENOMIC DNA]</scope>
    <source>
        <strain evidence="10 11">DSM 8605</strain>
    </source>
</reference>
<dbReference type="PANTHER" id="PTHR47053">
    <property type="entry name" value="MUREIN DD-ENDOPEPTIDASE MEPH-RELATED"/>
    <property type="match status" value="1"/>
</dbReference>
<dbReference type="InterPro" id="IPR000064">
    <property type="entry name" value="NLP_P60_dom"/>
</dbReference>
<protein>
    <submittedName>
        <fullName evidence="10">Cell wall-associated hydrolase, NlpC family</fullName>
    </submittedName>
</protein>
<evidence type="ECO:0000256" key="7">
    <source>
        <dbReference type="SAM" id="MobiDB-lite"/>
    </source>
</evidence>
<evidence type="ECO:0000259" key="9">
    <source>
        <dbReference type="PROSITE" id="PS51935"/>
    </source>
</evidence>
<keyword evidence="2" id="KW-0645">Protease</keyword>
<keyword evidence="3 8" id="KW-0732">Signal</keyword>
<keyword evidence="5" id="KW-0788">Thiol protease</keyword>
<evidence type="ECO:0000313" key="11">
    <source>
        <dbReference type="Proteomes" id="UP000184447"/>
    </source>
</evidence>
<dbReference type="SUPFAM" id="SSF54001">
    <property type="entry name" value="Cysteine proteinases"/>
    <property type="match status" value="1"/>
</dbReference>
<organism evidence="10 11">
    <name type="scientific">Clostridium grantii DSM 8605</name>
    <dbReference type="NCBI Taxonomy" id="1121316"/>
    <lineage>
        <taxon>Bacteria</taxon>
        <taxon>Bacillati</taxon>
        <taxon>Bacillota</taxon>
        <taxon>Clostridia</taxon>
        <taxon>Eubacteriales</taxon>
        <taxon>Clostridiaceae</taxon>
        <taxon>Clostridium</taxon>
    </lineage>
</organism>
<dbReference type="GO" id="GO:0008234">
    <property type="term" value="F:cysteine-type peptidase activity"/>
    <property type="evidence" value="ECO:0007669"/>
    <property type="project" value="UniProtKB-KW"/>
</dbReference>
<name>A0A1M5QIY9_9CLOT</name>
<dbReference type="RefSeq" id="WP_073335941.1">
    <property type="nucleotide sequence ID" value="NZ_FQXM01000002.1"/>
</dbReference>
<feature type="chain" id="PRO_5038752310" evidence="8">
    <location>
        <begin position="23"/>
        <end position="421"/>
    </location>
</feature>
<dbReference type="Gene3D" id="3.90.1720.10">
    <property type="entry name" value="endopeptidase domain like (from Nostoc punctiforme)"/>
    <property type="match status" value="1"/>
</dbReference>
<dbReference type="Gene3D" id="6.10.250.3150">
    <property type="match status" value="1"/>
</dbReference>
<dbReference type="GO" id="GO:0006508">
    <property type="term" value="P:proteolysis"/>
    <property type="evidence" value="ECO:0007669"/>
    <property type="project" value="UniProtKB-KW"/>
</dbReference>
<dbReference type="Pfam" id="PF00877">
    <property type="entry name" value="NLPC_P60"/>
    <property type="match status" value="1"/>
</dbReference>
<accession>A0A1M5QIY9</accession>
<gene>
    <name evidence="10" type="ORF">SAMN02745207_00130</name>
</gene>
<dbReference type="Pfam" id="PF24568">
    <property type="entry name" value="CC_PcsB"/>
    <property type="match status" value="1"/>
</dbReference>
<evidence type="ECO:0000256" key="4">
    <source>
        <dbReference type="ARBA" id="ARBA00022801"/>
    </source>
</evidence>
<comment type="similarity">
    <text evidence="1">Belongs to the peptidase C40 family.</text>
</comment>
<evidence type="ECO:0000256" key="2">
    <source>
        <dbReference type="ARBA" id="ARBA00022670"/>
    </source>
</evidence>
<sequence>MKKRIFTIILTISILFSTNSYIDVVADTLQKQLEQQNKDLKETQSNLSDAQSLVNKINSKIEMLDYQIETTMYEIEDLNTKITETEKNIKNAEDKIVETENEIDEEIKLYNDRMVAMYISGNSGYLGVLLGAENLNDLYSKVQTIITLTNLDKEIISSLTEKIKEIEEAKILLQNEKEQLAADKIEVNNKMSKLTADQEEQKGYIVEARAQVSLYESEFSENKDKINETMDLIELAKAKAKEEEEKKKAEETARIEAEKKAAEAKALAEAQKSTSEKTSTNTSSGSTNEVEKETVAASTTPSISSNAIVAYASNFLGRDYVWGATGPNYFDCSGLTQYVYKHFGINIPRVSRDQARAGTYVAKTDLQAGDLVFFAYSNGVVHHVGIYIGNDSFIHAPQTGDVVKISLLSSRSDYYTARRYK</sequence>
<dbReference type="STRING" id="1121316.SAMN02745207_00130"/>
<keyword evidence="11" id="KW-1185">Reference proteome</keyword>
<keyword evidence="6" id="KW-0175">Coiled coil</keyword>
<dbReference type="EMBL" id="FQXM01000002">
    <property type="protein sequence ID" value="SHH14087.1"/>
    <property type="molecule type" value="Genomic_DNA"/>
</dbReference>
<evidence type="ECO:0000256" key="8">
    <source>
        <dbReference type="SAM" id="SignalP"/>
    </source>
</evidence>
<proteinExistence type="inferred from homology"/>
<evidence type="ECO:0000313" key="10">
    <source>
        <dbReference type="EMBL" id="SHH14087.1"/>
    </source>
</evidence>
<feature type="coiled-coil region" evidence="6">
    <location>
        <begin position="156"/>
        <end position="197"/>
    </location>
</feature>
<dbReference type="InterPro" id="IPR038765">
    <property type="entry name" value="Papain-like_cys_pep_sf"/>
</dbReference>
<feature type="signal peptide" evidence="8">
    <location>
        <begin position="1"/>
        <end position="22"/>
    </location>
</feature>
<feature type="compositionally biased region" description="Low complexity" evidence="7">
    <location>
        <begin position="264"/>
        <end position="288"/>
    </location>
</feature>
<feature type="domain" description="NlpC/P60" evidence="9">
    <location>
        <begin position="302"/>
        <end position="421"/>
    </location>
</feature>
<feature type="coiled-coil region" evidence="6">
    <location>
        <begin position="26"/>
        <end position="109"/>
    </location>
</feature>
<dbReference type="AlphaFoldDB" id="A0A1M5QIY9"/>
<dbReference type="OrthoDB" id="9808890at2"/>
<dbReference type="PROSITE" id="PS51935">
    <property type="entry name" value="NLPC_P60"/>
    <property type="match status" value="1"/>
</dbReference>
<evidence type="ECO:0000256" key="5">
    <source>
        <dbReference type="ARBA" id="ARBA00022807"/>
    </source>
</evidence>
<evidence type="ECO:0000256" key="1">
    <source>
        <dbReference type="ARBA" id="ARBA00007074"/>
    </source>
</evidence>
<dbReference type="Proteomes" id="UP000184447">
    <property type="component" value="Unassembled WGS sequence"/>
</dbReference>
<dbReference type="InterPro" id="IPR057309">
    <property type="entry name" value="PcsB_CC"/>
</dbReference>
<feature type="compositionally biased region" description="Basic and acidic residues" evidence="7">
    <location>
        <begin position="240"/>
        <end position="263"/>
    </location>
</feature>
<evidence type="ECO:0000256" key="3">
    <source>
        <dbReference type="ARBA" id="ARBA00022729"/>
    </source>
</evidence>